<comment type="caution">
    <text evidence="1">The sequence shown here is derived from an EMBL/GenBank/DDBJ whole genome shotgun (WGS) entry which is preliminary data.</text>
</comment>
<name>A0A9W9LRK5_9EURO</name>
<sequence>MQWTDNGFCKGKNDQNAMWLQLGDGLANLQAFMTRFGDAVSEHGHAITDSMQHFYDLLHPVHLEDNTPAWSIIIGAVLAGISDGFAKSPENSLNTSQTGDDREEKMAKVFLTINDELNKFTAKVIEDYSAVNVLRGGAFADAIATDVTIKKDGSSYGPKSA</sequence>
<keyword evidence="2" id="KW-1185">Reference proteome</keyword>
<gene>
    <name evidence="1" type="ORF">N7492_004861</name>
</gene>
<reference evidence="1" key="2">
    <citation type="journal article" date="2023" name="IMA Fungus">
        <title>Comparative genomic study of the Penicillium genus elucidates a diverse pangenome and 15 lateral gene transfer events.</title>
        <authorList>
            <person name="Petersen C."/>
            <person name="Sorensen T."/>
            <person name="Nielsen M.R."/>
            <person name="Sondergaard T.E."/>
            <person name="Sorensen J.L."/>
            <person name="Fitzpatrick D.A."/>
            <person name="Frisvad J.C."/>
            <person name="Nielsen K.L."/>
        </authorList>
    </citation>
    <scope>NUCLEOTIDE SEQUENCE</scope>
    <source>
        <strain evidence="1">IBT 21917</strain>
    </source>
</reference>
<reference evidence="1" key="1">
    <citation type="submission" date="2022-11" db="EMBL/GenBank/DDBJ databases">
        <authorList>
            <person name="Petersen C."/>
        </authorList>
    </citation>
    <scope>NUCLEOTIDE SEQUENCE</scope>
    <source>
        <strain evidence="1">IBT 21917</strain>
    </source>
</reference>
<evidence type="ECO:0000313" key="1">
    <source>
        <dbReference type="EMBL" id="KAJ5172268.1"/>
    </source>
</evidence>
<protein>
    <submittedName>
        <fullName evidence="1">Uncharacterized protein</fullName>
    </submittedName>
</protein>
<dbReference type="AlphaFoldDB" id="A0A9W9LRK5"/>
<accession>A0A9W9LRK5</accession>
<evidence type="ECO:0000313" key="2">
    <source>
        <dbReference type="Proteomes" id="UP001146351"/>
    </source>
</evidence>
<dbReference type="EMBL" id="JAPQKO010000003">
    <property type="protein sequence ID" value="KAJ5172268.1"/>
    <property type="molecule type" value="Genomic_DNA"/>
</dbReference>
<dbReference type="Proteomes" id="UP001146351">
    <property type="component" value="Unassembled WGS sequence"/>
</dbReference>
<proteinExistence type="predicted"/>
<organism evidence="1 2">
    <name type="scientific">Penicillium capsulatum</name>
    <dbReference type="NCBI Taxonomy" id="69766"/>
    <lineage>
        <taxon>Eukaryota</taxon>
        <taxon>Fungi</taxon>
        <taxon>Dikarya</taxon>
        <taxon>Ascomycota</taxon>
        <taxon>Pezizomycotina</taxon>
        <taxon>Eurotiomycetes</taxon>
        <taxon>Eurotiomycetidae</taxon>
        <taxon>Eurotiales</taxon>
        <taxon>Aspergillaceae</taxon>
        <taxon>Penicillium</taxon>
    </lineage>
</organism>